<sequence>MKQVANMTGTVGRVRRFSILVVTGNKKGLMSVALAKAIDARTALRKARNRSIKKLRFVERFEGGQCFTTFTIKLIRRMSSWSGNRKQEHQAFPHVLASPKTQPVRTEVDRVGDREELRFPQLYMDGRVRLRKPKNPPFYTKLPSWEKKLKEMEITRNHRQILE</sequence>
<evidence type="ECO:0000256" key="4">
    <source>
        <dbReference type="ARBA" id="ARBA00023128"/>
    </source>
</evidence>
<dbReference type="InterPro" id="IPR013810">
    <property type="entry name" value="Ribosomal_uS5_N"/>
</dbReference>
<dbReference type="PANTHER" id="PTHR48277">
    <property type="entry name" value="MITOCHONDRIAL RIBOSOMAL PROTEIN S5"/>
    <property type="match status" value="1"/>
</dbReference>
<dbReference type="Pfam" id="PF00333">
    <property type="entry name" value="Ribosomal_S5"/>
    <property type="match status" value="1"/>
</dbReference>
<feature type="domain" description="S5 DRBM" evidence="8">
    <location>
        <begin position="12"/>
        <end position="58"/>
    </location>
</feature>
<evidence type="ECO:0000256" key="1">
    <source>
        <dbReference type="ARBA" id="ARBA00004173"/>
    </source>
</evidence>
<dbReference type="GO" id="GO:0006412">
    <property type="term" value="P:translation"/>
    <property type="evidence" value="ECO:0007669"/>
    <property type="project" value="InterPro"/>
</dbReference>
<comment type="subcellular location">
    <subcellularLocation>
        <location evidence="1">Mitochondrion</location>
    </subcellularLocation>
</comment>
<evidence type="ECO:0000313" key="9">
    <source>
        <dbReference type="EMBL" id="OQV19122.1"/>
    </source>
</evidence>
<dbReference type="FunFam" id="3.30.160.20:FF:000022">
    <property type="entry name" value="28S ribosomal protein S5, mitochondrial"/>
    <property type="match status" value="1"/>
</dbReference>
<keyword evidence="10" id="KW-1185">Reference proteome</keyword>
<dbReference type="PANTHER" id="PTHR48277:SF1">
    <property type="entry name" value="MITOCHONDRIAL RIBOSOMAL PROTEIN S5"/>
    <property type="match status" value="1"/>
</dbReference>
<reference evidence="10" key="1">
    <citation type="submission" date="2017-01" db="EMBL/GenBank/DDBJ databases">
        <title>Comparative genomics of anhydrobiosis in the tardigrade Hypsibius dujardini.</title>
        <authorList>
            <person name="Yoshida Y."/>
            <person name="Koutsovoulos G."/>
            <person name="Laetsch D."/>
            <person name="Stevens L."/>
            <person name="Kumar S."/>
            <person name="Horikawa D."/>
            <person name="Ishino K."/>
            <person name="Komine S."/>
            <person name="Tomita M."/>
            <person name="Blaxter M."/>
            <person name="Arakawa K."/>
        </authorList>
    </citation>
    <scope>NUCLEOTIDE SEQUENCE [LARGE SCALE GENOMIC DNA]</scope>
    <source>
        <strain evidence="10">Z151</strain>
    </source>
</reference>
<dbReference type="InterPro" id="IPR018192">
    <property type="entry name" value="Ribosomal_uS5_N_CS"/>
</dbReference>
<dbReference type="PROSITE" id="PS50881">
    <property type="entry name" value="S5_DSRBD"/>
    <property type="match status" value="1"/>
</dbReference>
<gene>
    <name evidence="9" type="ORF">BV898_06761</name>
</gene>
<evidence type="ECO:0000256" key="5">
    <source>
        <dbReference type="ARBA" id="ARBA00023274"/>
    </source>
</evidence>
<evidence type="ECO:0000256" key="7">
    <source>
        <dbReference type="PROSITE-ProRule" id="PRU00268"/>
    </source>
</evidence>
<dbReference type="GO" id="GO:0003735">
    <property type="term" value="F:structural constituent of ribosome"/>
    <property type="evidence" value="ECO:0007669"/>
    <property type="project" value="UniProtKB-UniRule"/>
</dbReference>
<dbReference type="Gene3D" id="3.30.160.20">
    <property type="match status" value="1"/>
</dbReference>
<comment type="similarity">
    <text evidence="2">Belongs to the universal ribosomal protein uS5 family.</text>
</comment>
<protein>
    <recommendedName>
        <fullName evidence="6">Small ribosomal subunit protein uS5m</fullName>
    </recommendedName>
</protein>
<evidence type="ECO:0000259" key="8">
    <source>
        <dbReference type="PROSITE" id="PS50881"/>
    </source>
</evidence>
<keyword evidence="4" id="KW-0496">Mitochondrion</keyword>
<dbReference type="GO" id="GO:0005763">
    <property type="term" value="C:mitochondrial small ribosomal subunit"/>
    <property type="evidence" value="ECO:0007669"/>
    <property type="project" value="UniProtKB-ARBA"/>
</dbReference>
<keyword evidence="5 7" id="KW-0687">Ribonucleoprotein</keyword>
<accession>A0A1W0WV97</accession>
<comment type="caution">
    <text evidence="9">The sequence shown here is derived from an EMBL/GenBank/DDBJ whole genome shotgun (WGS) entry which is preliminary data.</text>
</comment>
<evidence type="ECO:0000256" key="3">
    <source>
        <dbReference type="ARBA" id="ARBA00022980"/>
    </source>
</evidence>
<dbReference type="EMBL" id="MTYJ01000042">
    <property type="protein sequence ID" value="OQV19122.1"/>
    <property type="molecule type" value="Genomic_DNA"/>
</dbReference>
<dbReference type="PROSITE" id="PS00585">
    <property type="entry name" value="RIBOSOMAL_S5"/>
    <property type="match status" value="1"/>
</dbReference>
<dbReference type="AlphaFoldDB" id="A0A1W0WV97"/>
<evidence type="ECO:0000256" key="6">
    <source>
        <dbReference type="ARBA" id="ARBA00039335"/>
    </source>
</evidence>
<dbReference type="GO" id="GO:0003723">
    <property type="term" value="F:RNA binding"/>
    <property type="evidence" value="ECO:0007669"/>
    <property type="project" value="InterPro"/>
</dbReference>
<dbReference type="OrthoDB" id="309483at2759"/>
<proteinExistence type="inferred from homology"/>
<evidence type="ECO:0000313" key="10">
    <source>
        <dbReference type="Proteomes" id="UP000192578"/>
    </source>
</evidence>
<name>A0A1W0WV97_HYPEX</name>
<dbReference type="Proteomes" id="UP000192578">
    <property type="component" value="Unassembled WGS sequence"/>
</dbReference>
<organism evidence="9 10">
    <name type="scientific">Hypsibius exemplaris</name>
    <name type="common">Freshwater tardigrade</name>
    <dbReference type="NCBI Taxonomy" id="2072580"/>
    <lineage>
        <taxon>Eukaryota</taxon>
        <taxon>Metazoa</taxon>
        <taxon>Ecdysozoa</taxon>
        <taxon>Tardigrada</taxon>
        <taxon>Eutardigrada</taxon>
        <taxon>Parachela</taxon>
        <taxon>Hypsibioidea</taxon>
        <taxon>Hypsibiidae</taxon>
        <taxon>Hypsibius</taxon>
    </lineage>
</organism>
<evidence type="ECO:0000256" key="2">
    <source>
        <dbReference type="ARBA" id="ARBA00008945"/>
    </source>
</evidence>
<dbReference type="InterPro" id="IPR000851">
    <property type="entry name" value="Ribosomal_uS5"/>
</dbReference>
<keyword evidence="3 7" id="KW-0689">Ribosomal protein</keyword>
<dbReference type="SUPFAM" id="SSF54768">
    <property type="entry name" value="dsRNA-binding domain-like"/>
    <property type="match status" value="1"/>
</dbReference>